<dbReference type="AlphaFoldDB" id="A0A0W0FER7"/>
<proteinExistence type="predicted"/>
<sequence length="176" mass="19849">MLSSNNNTTTSAIQPAGQTEVPDIEMVDMAQVLIATAINTSLQPTSQSWNQDEVDRYMSIDAYQFMTWFENLPAALSIVPVDDESSDSEMEEEEDEEDEEDEDDEEDEEEKVEEEEEEDDHQTLEDIILTIGNIWTPQMIHVGSQMQMQFIAKATCVICLLRLPKVPTTASSSALH</sequence>
<evidence type="ECO:0000313" key="2">
    <source>
        <dbReference type="EMBL" id="KTB34823.1"/>
    </source>
</evidence>
<name>A0A0W0FER7_MONRR</name>
<dbReference type="Proteomes" id="UP000054988">
    <property type="component" value="Unassembled WGS sequence"/>
</dbReference>
<protein>
    <submittedName>
        <fullName evidence="2">Uncharacterized protein</fullName>
    </submittedName>
</protein>
<gene>
    <name evidence="2" type="ORF">WG66_12596</name>
</gene>
<dbReference type="EMBL" id="LATX01002030">
    <property type="protein sequence ID" value="KTB34823.1"/>
    <property type="molecule type" value="Genomic_DNA"/>
</dbReference>
<feature type="compositionally biased region" description="Acidic residues" evidence="1">
    <location>
        <begin position="81"/>
        <end position="120"/>
    </location>
</feature>
<accession>A0A0W0FER7</accession>
<organism evidence="2 3">
    <name type="scientific">Moniliophthora roreri</name>
    <name type="common">Frosty pod rot fungus</name>
    <name type="synonym">Monilia roreri</name>
    <dbReference type="NCBI Taxonomy" id="221103"/>
    <lineage>
        <taxon>Eukaryota</taxon>
        <taxon>Fungi</taxon>
        <taxon>Dikarya</taxon>
        <taxon>Basidiomycota</taxon>
        <taxon>Agaricomycotina</taxon>
        <taxon>Agaricomycetes</taxon>
        <taxon>Agaricomycetidae</taxon>
        <taxon>Agaricales</taxon>
        <taxon>Marasmiineae</taxon>
        <taxon>Marasmiaceae</taxon>
        <taxon>Moniliophthora</taxon>
    </lineage>
</organism>
<reference evidence="2 3" key="1">
    <citation type="submission" date="2015-12" db="EMBL/GenBank/DDBJ databases">
        <title>Draft genome sequence of Moniliophthora roreri, the causal agent of frosty pod rot of cacao.</title>
        <authorList>
            <person name="Aime M.C."/>
            <person name="Diaz-Valderrama J.R."/>
            <person name="Kijpornyongpan T."/>
            <person name="Phillips-Mora W."/>
        </authorList>
    </citation>
    <scope>NUCLEOTIDE SEQUENCE [LARGE SCALE GENOMIC DNA]</scope>
    <source>
        <strain evidence="2 3">MCA 2952</strain>
    </source>
</reference>
<evidence type="ECO:0000313" key="3">
    <source>
        <dbReference type="Proteomes" id="UP000054988"/>
    </source>
</evidence>
<comment type="caution">
    <text evidence="2">The sequence shown here is derived from an EMBL/GenBank/DDBJ whole genome shotgun (WGS) entry which is preliminary data.</text>
</comment>
<evidence type="ECO:0000256" key="1">
    <source>
        <dbReference type="SAM" id="MobiDB-lite"/>
    </source>
</evidence>
<feature type="region of interest" description="Disordered" evidence="1">
    <location>
        <begin position="79"/>
        <end position="124"/>
    </location>
</feature>